<dbReference type="GO" id="GO:0000160">
    <property type="term" value="P:phosphorelay signal transduction system"/>
    <property type="evidence" value="ECO:0007669"/>
    <property type="project" value="UniProtKB-KW"/>
</dbReference>
<dbReference type="Gene3D" id="1.20.120.160">
    <property type="entry name" value="HPT domain"/>
    <property type="match status" value="1"/>
</dbReference>
<dbReference type="STRING" id="1827387.A4S15_01230"/>
<dbReference type="EMBL" id="LWDL01000027">
    <property type="protein sequence ID" value="OQW50077.1"/>
    <property type="molecule type" value="Genomic_DNA"/>
</dbReference>
<evidence type="ECO:0000256" key="1">
    <source>
        <dbReference type="ARBA" id="ARBA00023012"/>
    </source>
</evidence>
<name>A0A1W9HS57_9HYPH</name>
<gene>
    <name evidence="3" type="ORF">A4S15_01230</name>
</gene>
<sequence>MEYSMIELDVLDRNTFGDRQLRDEVLGLFRQQSLELMARLEATTSATDWKISAHKLKGSALGIGAQTVAQLAAQVEQAFFSDNLSSRDAALAPLRRAVEATNREISGLLA</sequence>
<dbReference type="Proteomes" id="UP000192872">
    <property type="component" value="Unassembled WGS sequence"/>
</dbReference>
<comment type="caution">
    <text evidence="3">The sequence shown here is derived from an EMBL/GenBank/DDBJ whole genome shotgun (WGS) entry which is preliminary data.</text>
</comment>
<dbReference type="Pfam" id="PF01627">
    <property type="entry name" value="Hpt"/>
    <property type="match status" value="1"/>
</dbReference>
<dbReference type="AlphaFoldDB" id="A0A1W9HS57"/>
<evidence type="ECO:0000313" key="3">
    <source>
        <dbReference type="EMBL" id="OQW50077.1"/>
    </source>
</evidence>
<organism evidence="3 4">
    <name type="scientific">Candidatus Raskinella chloraquaticus</name>
    <dbReference type="NCBI Taxonomy" id="1951219"/>
    <lineage>
        <taxon>Bacteria</taxon>
        <taxon>Pseudomonadati</taxon>
        <taxon>Pseudomonadota</taxon>
        <taxon>Alphaproteobacteria</taxon>
        <taxon>Hyphomicrobiales</taxon>
        <taxon>Phreatobacteraceae</taxon>
        <taxon>Candidatus Raskinella</taxon>
    </lineage>
</organism>
<accession>A0A1W9HS57</accession>
<evidence type="ECO:0000259" key="2">
    <source>
        <dbReference type="Pfam" id="PF01627"/>
    </source>
</evidence>
<reference evidence="3 4" key="1">
    <citation type="journal article" date="2017" name="Water Res.">
        <title>Comammox in drinking water systems.</title>
        <authorList>
            <person name="Wang Y."/>
            <person name="Ma L."/>
            <person name="Mao Y."/>
            <person name="Jiang X."/>
            <person name="Xia Y."/>
            <person name="Yu K."/>
            <person name="Li B."/>
            <person name="Zhang T."/>
        </authorList>
    </citation>
    <scope>NUCLEOTIDE SEQUENCE [LARGE SCALE GENOMIC DNA]</scope>
    <source>
        <strain evidence="3">SG_bin8</strain>
    </source>
</reference>
<evidence type="ECO:0000313" key="4">
    <source>
        <dbReference type="Proteomes" id="UP000192872"/>
    </source>
</evidence>
<dbReference type="SUPFAM" id="SSF47226">
    <property type="entry name" value="Histidine-containing phosphotransfer domain, HPT domain"/>
    <property type="match status" value="1"/>
</dbReference>
<dbReference type="GO" id="GO:0004672">
    <property type="term" value="F:protein kinase activity"/>
    <property type="evidence" value="ECO:0007669"/>
    <property type="project" value="UniProtKB-ARBA"/>
</dbReference>
<keyword evidence="1" id="KW-0902">Two-component regulatory system</keyword>
<proteinExistence type="predicted"/>
<dbReference type="InterPro" id="IPR008207">
    <property type="entry name" value="Sig_transdc_His_kin_Hpt_dom"/>
</dbReference>
<feature type="domain" description="HPt" evidence="2">
    <location>
        <begin position="24"/>
        <end position="101"/>
    </location>
</feature>
<dbReference type="InterPro" id="IPR036641">
    <property type="entry name" value="HPT_dom_sf"/>
</dbReference>
<protein>
    <recommendedName>
        <fullName evidence="2">HPt domain-containing protein</fullName>
    </recommendedName>
</protein>